<name>A0A1I2BKR1_9BACT</name>
<dbReference type="RefSeq" id="WP_096326314.1">
    <property type="nucleotide sequence ID" value="NZ_FOMX01000015.1"/>
</dbReference>
<evidence type="ECO:0000313" key="3">
    <source>
        <dbReference type="Proteomes" id="UP000199400"/>
    </source>
</evidence>
<keyword evidence="1" id="KW-0812">Transmembrane</keyword>
<dbReference type="AlphaFoldDB" id="A0A1I2BKR1"/>
<dbReference type="OrthoDB" id="5503027at2"/>
<dbReference type="PANTHER" id="PTHR35136:SF1">
    <property type="entry name" value="CYCLOEUCALENOL CYCLOISOMERASE"/>
    <property type="match status" value="1"/>
</dbReference>
<accession>A0A1I2BKR1</accession>
<feature type="transmembrane region" description="Helical" evidence="1">
    <location>
        <begin position="258"/>
        <end position="280"/>
    </location>
</feature>
<keyword evidence="2" id="KW-0413">Isomerase</keyword>
<dbReference type="InterPro" id="IPR020532">
    <property type="entry name" value="Cycloeucalenol_cycloisomerase"/>
</dbReference>
<evidence type="ECO:0000256" key="1">
    <source>
        <dbReference type="SAM" id="Phobius"/>
    </source>
</evidence>
<feature type="transmembrane region" description="Helical" evidence="1">
    <location>
        <begin position="88"/>
        <end position="108"/>
    </location>
</feature>
<gene>
    <name evidence="2" type="ORF">SAMN02745121_04725</name>
</gene>
<protein>
    <submittedName>
        <fullName evidence="2">Cycloeucalenol cycloisomerase</fullName>
    </submittedName>
</protein>
<reference evidence="3" key="1">
    <citation type="submission" date="2016-10" db="EMBL/GenBank/DDBJ databases">
        <authorList>
            <person name="Varghese N."/>
            <person name="Submissions S."/>
        </authorList>
    </citation>
    <scope>NUCLEOTIDE SEQUENCE [LARGE SCALE GENOMIC DNA]</scope>
    <source>
        <strain evidence="3">ATCC 25963</strain>
    </source>
</reference>
<feature type="transmembrane region" description="Helical" evidence="1">
    <location>
        <begin position="186"/>
        <end position="207"/>
    </location>
</feature>
<proteinExistence type="predicted"/>
<sequence>MSQAPSTWFAADPGKAWTERFILLYSPIWIALVAWALLSRAVLAWDDPTFIGFGLLVGLPPVLVPALLHARHPDLRGTPWYDSYWFKFNAWIFLFVFVGTYFLTHYFFDVLGMRYAFPTEWNGGAALVGRSRGEIPLFMYPLTQAYFVTYHVVMLVCIRRVRGLLGLAEPGAEDRSPRATRFVRRLALACVVFGLAYAVSFAETWFMASDAISDYFRYVDKARMLKYGSLFYACYFLVSLPLLERLDPAGERTPLGQAVLSSLAAGMLVFFILDLLTWVIGPIV</sequence>
<dbReference type="Proteomes" id="UP000199400">
    <property type="component" value="Unassembled WGS sequence"/>
</dbReference>
<dbReference type="GO" id="GO:0047793">
    <property type="term" value="F:cycloeucalenol cycloisomerase activity"/>
    <property type="evidence" value="ECO:0007669"/>
    <property type="project" value="InterPro"/>
</dbReference>
<feature type="transmembrane region" description="Helical" evidence="1">
    <location>
        <begin position="21"/>
        <end position="38"/>
    </location>
</feature>
<organism evidence="2 3">
    <name type="scientific">Nannocystis exedens</name>
    <dbReference type="NCBI Taxonomy" id="54"/>
    <lineage>
        <taxon>Bacteria</taxon>
        <taxon>Pseudomonadati</taxon>
        <taxon>Myxococcota</taxon>
        <taxon>Polyangia</taxon>
        <taxon>Nannocystales</taxon>
        <taxon>Nannocystaceae</taxon>
        <taxon>Nannocystis</taxon>
    </lineage>
</organism>
<evidence type="ECO:0000313" key="2">
    <source>
        <dbReference type="EMBL" id="SFE56507.1"/>
    </source>
</evidence>
<keyword evidence="1" id="KW-1133">Transmembrane helix</keyword>
<dbReference type="EMBL" id="FOMX01000015">
    <property type="protein sequence ID" value="SFE56507.1"/>
    <property type="molecule type" value="Genomic_DNA"/>
</dbReference>
<feature type="transmembrane region" description="Helical" evidence="1">
    <location>
        <begin position="137"/>
        <end position="158"/>
    </location>
</feature>
<keyword evidence="3" id="KW-1185">Reference proteome</keyword>
<feature type="transmembrane region" description="Helical" evidence="1">
    <location>
        <begin position="50"/>
        <end position="68"/>
    </location>
</feature>
<feature type="transmembrane region" description="Helical" evidence="1">
    <location>
        <begin position="227"/>
        <end position="246"/>
    </location>
</feature>
<dbReference type="PANTHER" id="PTHR35136">
    <property type="entry name" value="CYCLOEUCALENOL CYCLOISOMERASE"/>
    <property type="match status" value="1"/>
</dbReference>
<dbReference type="STRING" id="54.SAMN02745121_04725"/>
<keyword evidence="1" id="KW-0472">Membrane</keyword>